<dbReference type="RefSeq" id="WP_316016325.1">
    <property type="nucleotide sequence ID" value="NZ_JAWDID010000001.1"/>
</dbReference>
<dbReference type="InterPro" id="IPR003673">
    <property type="entry name" value="CoA-Trfase_fam_III"/>
</dbReference>
<dbReference type="Gene3D" id="3.40.50.10540">
    <property type="entry name" value="Crotonobetainyl-coa:carnitine coa-transferase, domain 1"/>
    <property type="match status" value="1"/>
</dbReference>
<comment type="caution">
    <text evidence="2">The sequence shown here is derived from an EMBL/GenBank/DDBJ whole genome shotgun (WGS) entry which is preliminary data.</text>
</comment>
<dbReference type="PANTHER" id="PTHR48207">
    <property type="entry name" value="SUCCINATE--HYDROXYMETHYLGLUTARATE COA-TRANSFERASE"/>
    <property type="match status" value="1"/>
</dbReference>
<dbReference type="Proteomes" id="UP001254257">
    <property type="component" value="Unassembled WGS sequence"/>
</dbReference>
<evidence type="ECO:0000313" key="3">
    <source>
        <dbReference type="Proteomes" id="UP001254257"/>
    </source>
</evidence>
<organism evidence="2 3">
    <name type="scientific">Bosea rubneri</name>
    <dbReference type="NCBI Taxonomy" id="3075434"/>
    <lineage>
        <taxon>Bacteria</taxon>
        <taxon>Pseudomonadati</taxon>
        <taxon>Pseudomonadota</taxon>
        <taxon>Alphaproteobacteria</taxon>
        <taxon>Hyphomicrobiales</taxon>
        <taxon>Boseaceae</taxon>
        <taxon>Bosea</taxon>
    </lineage>
</organism>
<dbReference type="EC" id="2.8.3.-" evidence="2"/>
<dbReference type="SUPFAM" id="SSF89796">
    <property type="entry name" value="CoA-transferase family III (CaiB/BaiF)"/>
    <property type="match status" value="1"/>
</dbReference>
<evidence type="ECO:0000256" key="1">
    <source>
        <dbReference type="ARBA" id="ARBA00022679"/>
    </source>
</evidence>
<reference evidence="2 3" key="1">
    <citation type="submission" date="2023-09" db="EMBL/GenBank/DDBJ databases">
        <title>Whole genome shotgun sequencing (WGS) of Bosea sp. ZW T0_25, isolated from stored onions (Allium cepa).</title>
        <authorList>
            <person name="Stoll D.A."/>
            <person name="Huch M."/>
        </authorList>
    </citation>
    <scope>NUCLEOTIDE SEQUENCE [LARGE SCALE GENOMIC DNA]</scope>
    <source>
        <strain evidence="2 3">ZW T0_25</strain>
    </source>
</reference>
<dbReference type="PANTHER" id="PTHR48207:SF4">
    <property type="entry name" value="BLL6097 PROTEIN"/>
    <property type="match status" value="1"/>
</dbReference>
<proteinExistence type="predicted"/>
<dbReference type="GO" id="GO:0016740">
    <property type="term" value="F:transferase activity"/>
    <property type="evidence" value="ECO:0007669"/>
    <property type="project" value="UniProtKB-KW"/>
</dbReference>
<dbReference type="Pfam" id="PF02515">
    <property type="entry name" value="CoA_transf_3"/>
    <property type="match status" value="1"/>
</dbReference>
<keyword evidence="1 2" id="KW-0808">Transferase</keyword>
<dbReference type="InterPro" id="IPR023606">
    <property type="entry name" value="CoA-Trfase_III_dom_1_sf"/>
</dbReference>
<protein>
    <submittedName>
        <fullName evidence="2">CoA transferase</fullName>
        <ecNumber evidence="2">2.8.3.-</ecNumber>
    </submittedName>
</protein>
<dbReference type="EMBL" id="JAWDID010000001">
    <property type="protein sequence ID" value="MDU0338377.1"/>
    <property type="molecule type" value="Genomic_DNA"/>
</dbReference>
<dbReference type="Gene3D" id="3.30.1540.10">
    <property type="entry name" value="formyl-coa transferase, domain 3"/>
    <property type="match status" value="1"/>
</dbReference>
<dbReference type="InterPro" id="IPR044855">
    <property type="entry name" value="CoA-Trfase_III_dom3_sf"/>
</dbReference>
<keyword evidence="3" id="KW-1185">Reference proteome</keyword>
<name>A0ABU3S0R5_9HYPH</name>
<dbReference type="InterPro" id="IPR050483">
    <property type="entry name" value="CoA-transferase_III_domain"/>
</dbReference>
<accession>A0ABU3S0R5</accession>
<evidence type="ECO:0000313" key="2">
    <source>
        <dbReference type="EMBL" id="MDU0338377.1"/>
    </source>
</evidence>
<gene>
    <name evidence="2" type="ORF">RKE40_00710</name>
</gene>
<sequence length="373" mass="40015">MAGPLDGVRVVDLSTVIAGPYATQMLGEMGAEIIKIEPPTGDIMRAPGPGRSPGMGATFLNCNRNKRSLILDLKDPAALAELLGLIADADVFVHSMRMAAALRLGLGQEALLARNPRLIYCAIVGFGQDGPYRDRPAYDDIVQAAAGWAGLQARVGGEPRYAPTIVADKTTALFAVGAINAALYHRAGSGRGQAIEVPMFEAMVSFLSVEHLSGLTYRPPLGESGYGRTLSPNRRPYRTQDGYIAAMPYTAAHWRAFFRAAGRDDWAAEEALGSDRARAGMIDELYARLASCLATLPTAEWLALLQPLDVPCAPVNSIEDLLDDPHLRAVGFFEETHHPSEGAIISPRHPVRFSGTPCTAGLPAPKLPRHRKS</sequence>